<keyword evidence="13" id="KW-1185">Reference proteome</keyword>
<evidence type="ECO:0000256" key="9">
    <source>
        <dbReference type="RuleBase" id="RU003346"/>
    </source>
</evidence>
<feature type="transmembrane region" description="Helical" evidence="10">
    <location>
        <begin position="390"/>
        <end position="417"/>
    </location>
</feature>
<dbReference type="OrthoDB" id="508119at2759"/>
<organism evidence="12 13">
    <name type="scientific">Lachnellula cervina</name>
    <dbReference type="NCBI Taxonomy" id="1316786"/>
    <lineage>
        <taxon>Eukaryota</taxon>
        <taxon>Fungi</taxon>
        <taxon>Dikarya</taxon>
        <taxon>Ascomycota</taxon>
        <taxon>Pezizomycotina</taxon>
        <taxon>Leotiomycetes</taxon>
        <taxon>Helotiales</taxon>
        <taxon>Lachnaceae</taxon>
        <taxon>Lachnellula</taxon>
    </lineage>
</organism>
<evidence type="ECO:0000256" key="4">
    <source>
        <dbReference type="ARBA" id="ARBA00022692"/>
    </source>
</evidence>
<feature type="transmembrane region" description="Helical" evidence="10">
    <location>
        <begin position="330"/>
        <end position="349"/>
    </location>
</feature>
<evidence type="ECO:0000259" key="11">
    <source>
        <dbReference type="PROSITE" id="PS50850"/>
    </source>
</evidence>
<feature type="transmembrane region" description="Helical" evidence="10">
    <location>
        <begin position="460"/>
        <end position="479"/>
    </location>
</feature>
<dbReference type="PROSITE" id="PS00217">
    <property type="entry name" value="SUGAR_TRANSPORT_2"/>
    <property type="match status" value="1"/>
</dbReference>
<dbReference type="PROSITE" id="PS00216">
    <property type="entry name" value="SUGAR_TRANSPORT_1"/>
    <property type="match status" value="1"/>
</dbReference>
<evidence type="ECO:0000256" key="6">
    <source>
        <dbReference type="ARBA" id="ARBA00022989"/>
    </source>
</evidence>
<dbReference type="InterPro" id="IPR003663">
    <property type="entry name" value="Sugar/inositol_transpt"/>
</dbReference>
<dbReference type="EMBL" id="QGMG01000003">
    <property type="protein sequence ID" value="TVY59425.1"/>
    <property type="molecule type" value="Genomic_DNA"/>
</dbReference>
<reference evidence="12 13" key="1">
    <citation type="submission" date="2018-05" db="EMBL/GenBank/DDBJ databases">
        <title>Whole genome sequencing for identification of molecular markers to develop diagnostic detection tools for the regulated plant pathogen Lachnellula willkommii.</title>
        <authorList>
            <person name="Giroux E."/>
            <person name="Bilodeau G."/>
        </authorList>
    </citation>
    <scope>NUCLEOTIDE SEQUENCE [LARGE SCALE GENOMIC DNA]</scope>
    <source>
        <strain evidence="12 13">CBS 625.97</strain>
    </source>
</reference>
<accession>A0A7D8Z1S0</accession>
<evidence type="ECO:0000313" key="13">
    <source>
        <dbReference type="Proteomes" id="UP000481288"/>
    </source>
</evidence>
<dbReference type="GO" id="GO:0005351">
    <property type="term" value="F:carbohydrate:proton symporter activity"/>
    <property type="evidence" value="ECO:0007669"/>
    <property type="project" value="TreeGrafter"/>
</dbReference>
<dbReference type="InterPro" id="IPR020846">
    <property type="entry name" value="MFS_dom"/>
</dbReference>
<sequence length="545" mass="60297">MGLSRAAEDRPTPSEVYNYRIYLLTFLACLGSWMFGYNNGVISGVLVLPSFFRDFHLPPVGSHAYNNVTANIVSLFQIGGLIGSVATFPCMKYWGRKVALMFAAVVYTFGAALQAFSYGKLGMMYAGRLITGLGTGSVTVIVPLYIAELSPPAIRGSLVGIYEINNQISSLLGYWCNYIVNEYIPPTETKQWQIPLAVQIIPSTLLFFAALFILPESPRFLVMKGKAVQARKVLAFVRHLSVEHEYINSEMDEIQEAIQRQSKPLTSHPPSKLGIFRELWWKGNRNRVFIGLGLMVGQNLTGINGVNFYTPTIFKSIGFSGTRVVLLASGMYAVVKSIATIFSLVLFIDRAGRRKLLITSSVGTSLALWYIGGFVTARHVDLTRPQQKSIAGWVAIVCIYIYAAFFSFAWNGVVWVYCSEIFPTRIKELAVCLVTAGQWLFQFAVARASPYMLSALKGGFFFFFASCIVVMGVLVWWLVPETKGRSLEGMDEIFGTPYGVVDRVGLELKSFRRERGLVKDGGEGDGEGKGGVRVDGEQIVKAEEV</sequence>
<evidence type="ECO:0000256" key="1">
    <source>
        <dbReference type="ARBA" id="ARBA00004141"/>
    </source>
</evidence>
<comment type="caution">
    <text evidence="12">The sequence shown here is derived from an EMBL/GenBank/DDBJ whole genome shotgun (WGS) entry which is preliminary data.</text>
</comment>
<dbReference type="Pfam" id="PF00083">
    <property type="entry name" value="Sugar_tr"/>
    <property type="match status" value="1"/>
</dbReference>
<dbReference type="GO" id="GO:0016020">
    <property type="term" value="C:membrane"/>
    <property type="evidence" value="ECO:0007669"/>
    <property type="project" value="UniProtKB-SubCell"/>
</dbReference>
<comment type="similarity">
    <text evidence="2 9">Belongs to the major facilitator superfamily. Sugar transporter (TC 2.A.1.1) family.</text>
</comment>
<dbReference type="InterPro" id="IPR036259">
    <property type="entry name" value="MFS_trans_sf"/>
</dbReference>
<dbReference type="InterPro" id="IPR050360">
    <property type="entry name" value="MFS_Sugar_Transporters"/>
</dbReference>
<feature type="transmembrane region" description="Helical" evidence="10">
    <location>
        <begin position="98"/>
        <end position="119"/>
    </location>
</feature>
<dbReference type="AlphaFoldDB" id="A0A7D8Z1S0"/>
<evidence type="ECO:0000256" key="2">
    <source>
        <dbReference type="ARBA" id="ARBA00010992"/>
    </source>
</evidence>
<dbReference type="InterPro" id="IPR005829">
    <property type="entry name" value="Sugar_transporter_CS"/>
</dbReference>
<dbReference type="SUPFAM" id="SSF103473">
    <property type="entry name" value="MFS general substrate transporter"/>
    <property type="match status" value="1"/>
</dbReference>
<keyword evidence="7 10" id="KW-0472">Membrane</keyword>
<proteinExistence type="inferred from homology"/>
<evidence type="ECO:0000256" key="5">
    <source>
        <dbReference type="ARBA" id="ARBA00022911"/>
    </source>
</evidence>
<evidence type="ECO:0000256" key="10">
    <source>
        <dbReference type="SAM" id="Phobius"/>
    </source>
</evidence>
<feature type="transmembrane region" description="Helical" evidence="10">
    <location>
        <begin position="356"/>
        <end position="378"/>
    </location>
</feature>
<dbReference type="PROSITE" id="PS50850">
    <property type="entry name" value="MFS"/>
    <property type="match status" value="1"/>
</dbReference>
<keyword evidence="6 10" id="KW-1133">Transmembrane helix</keyword>
<dbReference type="PANTHER" id="PTHR48022">
    <property type="entry name" value="PLASTIDIC GLUCOSE TRANSPORTER 4"/>
    <property type="match status" value="1"/>
</dbReference>
<feature type="transmembrane region" description="Helical" evidence="10">
    <location>
        <begin position="68"/>
        <end position="91"/>
    </location>
</feature>
<evidence type="ECO:0000256" key="3">
    <source>
        <dbReference type="ARBA" id="ARBA00022448"/>
    </source>
</evidence>
<feature type="transmembrane region" description="Helical" evidence="10">
    <location>
        <begin position="21"/>
        <end position="48"/>
    </location>
</feature>
<keyword evidence="3 9" id="KW-0813">Transport</keyword>
<protein>
    <recommendedName>
        <fullName evidence="8">Quinate transporter</fullName>
    </recommendedName>
</protein>
<evidence type="ECO:0000256" key="7">
    <source>
        <dbReference type="ARBA" id="ARBA00023136"/>
    </source>
</evidence>
<dbReference type="PRINTS" id="PR00171">
    <property type="entry name" value="SUGRTRNSPORT"/>
</dbReference>
<keyword evidence="4 10" id="KW-0812">Transmembrane</keyword>
<feature type="transmembrane region" description="Helical" evidence="10">
    <location>
        <begin position="429"/>
        <end position="448"/>
    </location>
</feature>
<evidence type="ECO:0000256" key="8">
    <source>
        <dbReference type="ARBA" id="ARBA00043213"/>
    </source>
</evidence>
<feature type="domain" description="Major facilitator superfamily (MFS) profile" evidence="11">
    <location>
        <begin position="24"/>
        <end position="483"/>
    </location>
</feature>
<dbReference type="PANTHER" id="PTHR48022:SF34">
    <property type="entry name" value="MAJOR FACILITATOR SUPERFAMILY (MFS) PROFILE DOMAIN-CONTAINING PROTEIN-RELATED"/>
    <property type="match status" value="1"/>
</dbReference>
<comment type="subcellular location">
    <subcellularLocation>
        <location evidence="1">Membrane</location>
        <topology evidence="1">Multi-pass membrane protein</topology>
    </subcellularLocation>
</comment>
<feature type="transmembrane region" description="Helical" evidence="10">
    <location>
        <begin position="192"/>
        <end position="214"/>
    </location>
</feature>
<dbReference type="InterPro" id="IPR005828">
    <property type="entry name" value="MFS_sugar_transport-like"/>
</dbReference>
<evidence type="ECO:0000313" key="12">
    <source>
        <dbReference type="EMBL" id="TVY59425.1"/>
    </source>
</evidence>
<keyword evidence="5" id="KW-0672">Quinate metabolism</keyword>
<feature type="transmembrane region" description="Helical" evidence="10">
    <location>
        <begin position="288"/>
        <end position="310"/>
    </location>
</feature>
<dbReference type="Gene3D" id="1.20.1250.20">
    <property type="entry name" value="MFS general substrate transporter like domains"/>
    <property type="match status" value="1"/>
</dbReference>
<gene>
    <name evidence="12" type="primary">qutD_6</name>
    <name evidence="12" type="ORF">LCER1_G000603</name>
</gene>
<name>A0A7D8Z1S0_9HELO</name>
<dbReference type="FunFam" id="1.20.1250.20:FF:000134">
    <property type="entry name" value="MFS sugar transporter protein"/>
    <property type="match status" value="1"/>
</dbReference>
<dbReference type="NCBIfam" id="TIGR00879">
    <property type="entry name" value="SP"/>
    <property type="match status" value="1"/>
</dbReference>
<dbReference type="Proteomes" id="UP000481288">
    <property type="component" value="Unassembled WGS sequence"/>
</dbReference>